<dbReference type="AlphaFoldDB" id="A0A640TTD4"/>
<evidence type="ECO:0000313" key="4">
    <source>
        <dbReference type="Proteomes" id="UP000429552"/>
    </source>
</evidence>
<reference evidence="3 5" key="2">
    <citation type="submission" date="2022-12" db="EMBL/GenBank/DDBJ databases">
        <authorList>
            <person name="Ruckert C."/>
            <person name="Busche T."/>
            <person name="Kalinowski J."/>
            <person name="Wittmann C."/>
        </authorList>
    </citation>
    <scope>NUCLEOTIDE SEQUENCE [LARGE SCALE GENOMIC DNA]</scope>
    <source>
        <strain evidence="3 5">DSM 40555</strain>
    </source>
</reference>
<accession>A0A640TTD4</accession>
<name>A0A640TTD4_STRNI</name>
<gene>
    <name evidence="2" type="ORF">Sliba_71220</name>
    <name evidence="3" type="ORF">STRLI_007087</name>
</gene>
<dbReference type="RefSeq" id="WP_159491102.1">
    <property type="nucleotide sequence ID" value="NZ_BLIP01000003.1"/>
</dbReference>
<dbReference type="Proteomes" id="UP001210609">
    <property type="component" value="Chromosome"/>
</dbReference>
<evidence type="ECO:0000313" key="5">
    <source>
        <dbReference type="Proteomes" id="UP001210609"/>
    </source>
</evidence>
<dbReference type="EMBL" id="BLIP01000003">
    <property type="protein sequence ID" value="GFE26669.1"/>
    <property type="molecule type" value="Genomic_DNA"/>
</dbReference>
<proteinExistence type="predicted"/>
<feature type="region of interest" description="Disordered" evidence="1">
    <location>
        <begin position="75"/>
        <end position="94"/>
    </location>
</feature>
<reference evidence="2 4" key="1">
    <citation type="submission" date="2019-12" db="EMBL/GenBank/DDBJ databases">
        <title>Whole genome shotgun sequence of Streptomyces libani subsp. libani NBRC 13452.</title>
        <authorList>
            <person name="Ichikawa N."/>
            <person name="Kimura A."/>
            <person name="Kitahashi Y."/>
            <person name="Komaki H."/>
            <person name="Tamura T."/>
        </authorList>
    </citation>
    <scope>NUCLEOTIDE SEQUENCE [LARGE SCALE GENOMIC DNA]</scope>
    <source>
        <strain evidence="2 4">NBRC 13452</strain>
    </source>
</reference>
<keyword evidence="5" id="KW-1185">Reference proteome</keyword>
<sequence>MPLAFLAKGDTFEQLGCRFGIGTETTRRYVNEGIDALAAPAPSLADSLAASGEEWRLLLNGALMSAMSAWRRTGLATEGSWSSSARPGPAPRTI</sequence>
<dbReference type="Proteomes" id="UP000429552">
    <property type="component" value="Unassembled WGS sequence"/>
</dbReference>
<dbReference type="EMBL" id="CP114202">
    <property type="protein sequence ID" value="WAU00797.1"/>
    <property type="molecule type" value="Genomic_DNA"/>
</dbReference>
<protein>
    <submittedName>
        <fullName evidence="3">Transposase family protein</fullName>
    </submittedName>
</protein>
<organism evidence="2 4">
    <name type="scientific">Streptomyces nigrescens</name>
    <dbReference type="NCBI Taxonomy" id="1920"/>
    <lineage>
        <taxon>Bacteria</taxon>
        <taxon>Bacillati</taxon>
        <taxon>Actinomycetota</taxon>
        <taxon>Actinomycetes</taxon>
        <taxon>Kitasatosporales</taxon>
        <taxon>Streptomycetaceae</taxon>
        <taxon>Streptomyces</taxon>
    </lineage>
</organism>
<evidence type="ECO:0000313" key="3">
    <source>
        <dbReference type="EMBL" id="WAU00797.1"/>
    </source>
</evidence>
<evidence type="ECO:0000313" key="2">
    <source>
        <dbReference type="EMBL" id="GFE26669.1"/>
    </source>
</evidence>
<evidence type="ECO:0000256" key="1">
    <source>
        <dbReference type="SAM" id="MobiDB-lite"/>
    </source>
</evidence>